<reference evidence="1 2" key="1">
    <citation type="submission" date="2011-01" db="EMBL/GenBank/DDBJ databases">
        <title>Complete sequence of Pseudoxanthomonas suwonensis 11-1.</title>
        <authorList>
            <consortium name="US DOE Joint Genome Institute"/>
            <person name="Lucas S."/>
            <person name="Copeland A."/>
            <person name="Lapidus A."/>
            <person name="Cheng J.-F."/>
            <person name="Goodwin L."/>
            <person name="Pitluck S."/>
            <person name="Teshima H."/>
            <person name="Detter J.C."/>
            <person name="Han C."/>
            <person name="Tapia R."/>
            <person name="Land M."/>
            <person name="Hauser L."/>
            <person name="Kyrpides N."/>
            <person name="Ivanova N."/>
            <person name="Ovchinnikova G."/>
            <person name="Siebers A.K."/>
            <person name="Allgaier M."/>
            <person name="Thelen M.P."/>
            <person name="Hugenholtz P."/>
            <person name="Gladden J."/>
            <person name="Woyke T."/>
        </authorList>
    </citation>
    <scope>NUCLEOTIDE SEQUENCE [LARGE SCALE GENOMIC DNA]</scope>
    <source>
        <strain evidence="2">11-1</strain>
    </source>
</reference>
<dbReference type="OrthoDB" id="7842371at2"/>
<sequence length="801" mass="86656">MRNQPVPLVTGFYADQDRPFSQQDVWNYLPCRAEKQSTRSPLMLKTPPGLFPWLELEGAPPVRGIHDCEGRLFAVIGSTLYRLSPKGVAIPIGSIPGTGRVSMDHNQRANGQQLTVVNGSAGYVFDTHTEVFERITDSGFPGSPIVRFMDGYMLGLDPAGRFAFSSGAANALDYNTLDRWTSEYRPDRLVSMARLGGELLLLSANSGEFFGNTGAAQQPFRSKRIFLDKGCAGPHTAVEADNTVFWLGSDGYFYQLDGYNSRRISTRPIEQAIRGQDWWNAFGFVWESEGHTVVYWTFLNGQTWGWDTSQQEWHRRESYGLDRWRPSCTARSGSAWYAGDFQKGRIWRLDWGYPWEGDTEFVSGFTLPVIHDNQNELVHSRLELVMDVGQVAVAPSQFPEQPDPPSIEGHPPDGVVSIPYAGFQPTVTQGSAGIAKVAIVSGSLPPGIEVSNGVLGTEPPQKSGTYTATWRVTDSNGLWAEMERTFSVACFVEEPTQFMVHAYGQVRFSADGLDWGDWEDATITGSLITGLSDGFVIYGTNTPFVKTVDGSEFTPATGSNSSPSSGVRQSQASIDGEKFVAAGGVHAVRYTTDIAASFDSGEAPSTAIYSVVPLGAGWLGVQTHRLYMAPTPDGSWTETLGAAIGRDFLCAWSDGGRALIGGLTPSGPAAWFTSNGASIGAQALPFVSATKVTAVCKEAGGARWLLGTDSGELAYLDDDGEEWVLSSTVLPHPVTCIAHNGMRFVATCQEEGIVDHQTEAWYSNDGDSFTHAWTEVAANAGVTVAATTYQGAAPVCDITNG</sequence>
<organism evidence="1 2">
    <name type="scientific">Pseudoxanthomonas suwonensis (strain 11-1)</name>
    <dbReference type="NCBI Taxonomy" id="743721"/>
    <lineage>
        <taxon>Bacteria</taxon>
        <taxon>Pseudomonadati</taxon>
        <taxon>Pseudomonadota</taxon>
        <taxon>Gammaproteobacteria</taxon>
        <taxon>Lysobacterales</taxon>
        <taxon>Lysobacteraceae</taxon>
        <taxon>Pseudoxanthomonas</taxon>
    </lineage>
</organism>
<dbReference type="eggNOG" id="ENOG502ZAVR">
    <property type="taxonomic scope" value="Bacteria"/>
</dbReference>
<accession>E6WS71</accession>
<name>E6WS71_PSEUU</name>
<evidence type="ECO:0000313" key="2">
    <source>
        <dbReference type="Proteomes" id="UP000008632"/>
    </source>
</evidence>
<dbReference type="RefSeq" id="WP_013534849.1">
    <property type="nucleotide sequence ID" value="NC_014924.1"/>
</dbReference>
<protein>
    <submittedName>
        <fullName evidence="1">Uncharacterized protein</fullName>
    </submittedName>
</protein>
<dbReference type="STRING" id="743721.Psesu_1170"/>
<dbReference type="EMBL" id="CP002446">
    <property type="protein sequence ID" value="ADV27020.1"/>
    <property type="molecule type" value="Genomic_DNA"/>
</dbReference>
<evidence type="ECO:0000313" key="1">
    <source>
        <dbReference type="EMBL" id="ADV27020.1"/>
    </source>
</evidence>
<dbReference type="AlphaFoldDB" id="E6WS71"/>
<dbReference type="HOGENOM" id="CLU_351212_0_0_6"/>
<gene>
    <name evidence="1" type="ordered locus">Psesu_1170</name>
</gene>
<keyword evidence="2" id="KW-1185">Reference proteome</keyword>
<dbReference type="Proteomes" id="UP000008632">
    <property type="component" value="Chromosome"/>
</dbReference>
<proteinExistence type="predicted"/>
<dbReference type="KEGG" id="psu:Psesu_1170"/>